<dbReference type="AlphaFoldDB" id="A0AB34GQE0"/>
<gene>
    <name evidence="2" type="ORF">J1605_011067</name>
</gene>
<dbReference type="Proteomes" id="UP001159641">
    <property type="component" value="Unassembled WGS sequence"/>
</dbReference>
<evidence type="ECO:0000313" key="3">
    <source>
        <dbReference type="Proteomes" id="UP001159641"/>
    </source>
</evidence>
<dbReference type="EMBL" id="JAIQCJ010002146">
    <property type="protein sequence ID" value="KAJ8781468.1"/>
    <property type="molecule type" value="Genomic_DNA"/>
</dbReference>
<organism evidence="2 3">
    <name type="scientific">Eschrichtius robustus</name>
    <name type="common">California gray whale</name>
    <name type="synonym">Eschrichtius gibbosus</name>
    <dbReference type="NCBI Taxonomy" id="9764"/>
    <lineage>
        <taxon>Eukaryota</taxon>
        <taxon>Metazoa</taxon>
        <taxon>Chordata</taxon>
        <taxon>Craniata</taxon>
        <taxon>Vertebrata</taxon>
        <taxon>Euteleostomi</taxon>
        <taxon>Mammalia</taxon>
        <taxon>Eutheria</taxon>
        <taxon>Laurasiatheria</taxon>
        <taxon>Artiodactyla</taxon>
        <taxon>Whippomorpha</taxon>
        <taxon>Cetacea</taxon>
        <taxon>Mysticeti</taxon>
        <taxon>Eschrichtiidae</taxon>
        <taxon>Eschrichtius</taxon>
    </lineage>
</organism>
<reference evidence="2 3" key="1">
    <citation type="submission" date="2022-11" db="EMBL/GenBank/DDBJ databases">
        <title>Whole genome sequence of Eschrichtius robustus ER-17-0199.</title>
        <authorList>
            <person name="Bruniche-Olsen A."/>
            <person name="Black A.N."/>
            <person name="Fields C.J."/>
            <person name="Walden K."/>
            <person name="Dewoody J.A."/>
        </authorList>
    </citation>
    <scope>NUCLEOTIDE SEQUENCE [LARGE SCALE GENOMIC DNA]</scope>
    <source>
        <strain evidence="2">ER-17-0199</strain>
        <tissue evidence="2">Blubber</tissue>
    </source>
</reference>
<proteinExistence type="predicted"/>
<comment type="caution">
    <text evidence="2">The sequence shown here is derived from an EMBL/GenBank/DDBJ whole genome shotgun (WGS) entry which is preliminary data.</text>
</comment>
<sequence length="114" mass="12461">MAVCHVDVMAGVVRAEPHAIPLHWCRGLRLVYYPPPPTPPLLFCTLARGSAPCLPSVKMAVSRGKDQNGSQMIVGQQVAEEESLPSSRGTPTPWLMLGSDFDFYLFLGCQSYIV</sequence>
<evidence type="ECO:0000256" key="1">
    <source>
        <dbReference type="SAM" id="MobiDB-lite"/>
    </source>
</evidence>
<protein>
    <submittedName>
        <fullName evidence="2">Uncharacterized protein</fullName>
    </submittedName>
</protein>
<feature type="region of interest" description="Disordered" evidence="1">
    <location>
        <begin position="68"/>
        <end position="87"/>
    </location>
</feature>
<keyword evidence="3" id="KW-1185">Reference proteome</keyword>
<accession>A0AB34GQE0</accession>
<name>A0AB34GQE0_ESCRO</name>
<evidence type="ECO:0000313" key="2">
    <source>
        <dbReference type="EMBL" id="KAJ8781468.1"/>
    </source>
</evidence>